<evidence type="ECO:0000313" key="3">
    <source>
        <dbReference type="Proteomes" id="UP000002696"/>
    </source>
</evidence>
<dbReference type="Pfam" id="PF10011">
    <property type="entry name" value="DUF2254"/>
    <property type="match status" value="1"/>
</dbReference>
<evidence type="ECO:0000256" key="1">
    <source>
        <dbReference type="SAM" id="Phobius"/>
    </source>
</evidence>
<name>D9QG14_BRESC</name>
<reference evidence="3" key="1">
    <citation type="journal article" date="2011" name="J. Bacteriol.">
        <title>Genome sequences of eight morphologically diverse alphaproteobacteria.</title>
        <authorList>
            <consortium name="US DOE Joint Genome Institute"/>
            <person name="Brown P.J."/>
            <person name="Kysela D.T."/>
            <person name="Buechlein A."/>
            <person name="Hemmerich C."/>
            <person name="Brun Y.V."/>
        </authorList>
    </citation>
    <scope>NUCLEOTIDE SEQUENCE [LARGE SCALE GENOMIC DNA]</scope>
    <source>
        <strain evidence="3">ATCC 15264 / DSM 4735 / LMG 14903 / NBRC 16000 / CB 81</strain>
    </source>
</reference>
<dbReference type="RefSeq" id="WP_013270656.1">
    <property type="nucleotide sequence ID" value="NC_014375.1"/>
</dbReference>
<organism evidence="2 3">
    <name type="scientific">Brevundimonas subvibrioides (strain ATCC 15264 / DSM 4735 / LMG 14903 / NBRC 16000 / CB 81)</name>
    <name type="common">Caulobacter subvibrioides</name>
    <dbReference type="NCBI Taxonomy" id="633149"/>
    <lineage>
        <taxon>Bacteria</taxon>
        <taxon>Pseudomonadati</taxon>
        <taxon>Pseudomonadota</taxon>
        <taxon>Alphaproteobacteria</taxon>
        <taxon>Caulobacterales</taxon>
        <taxon>Caulobacteraceae</taxon>
        <taxon>Brevundimonas</taxon>
    </lineage>
</organism>
<keyword evidence="3" id="KW-1185">Reference proteome</keyword>
<dbReference type="InterPro" id="IPR018723">
    <property type="entry name" value="DUF2254_membrane"/>
</dbReference>
<dbReference type="KEGG" id="bsb:Bresu_3250"/>
<dbReference type="eggNOG" id="COG4325">
    <property type="taxonomic scope" value="Bacteria"/>
</dbReference>
<dbReference type="InParanoid" id="D9QG14"/>
<dbReference type="HOGENOM" id="CLU_032303_0_0_5"/>
<gene>
    <name evidence="2" type="ordered locus">Bresu_3250</name>
</gene>
<sequence>MNRWLFWWRTLARQLWVRASLYAVTGAAAALIGVLAAPWVPKEVAERLGGESVSSILTILASSLLGVATFSVGAMVTAYTAVSQAATPRASALVTSDAEVQKALATFVGAFLYAIVAVTAINANYYGQEGRAILFLFSLGVVCLVAFRLLAWINRLSSLARVGHVIDLAEIQARAALKERRKSPWLGGRQGHIDARFMILAEETGYVQNVDPARLQSEAEGQDCQVEILAAPGAYVRAGDAIAAISNLECDTKGRDRFRTAFAIGGHRSFDQDPRFGLIVLGEIAARALSPGVNDPGTAIQVLAAAVRTLDEWAALSNEAPQEVRHSRLWGAGVEEDDLVTDVFGPIARYGAGDVAVATRLQKMLAKLARDGGPLGVAARRQADQALERARLALVLPDDIRVVEQANTWH</sequence>
<evidence type="ECO:0000313" key="2">
    <source>
        <dbReference type="EMBL" id="ADL02556.1"/>
    </source>
</evidence>
<keyword evidence="1" id="KW-0472">Membrane</keyword>
<feature type="transmembrane region" description="Helical" evidence="1">
    <location>
        <begin position="103"/>
        <end position="126"/>
    </location>
</feature>
<protein>
    <recommendedName>
        <fullName evidence="4">DUF2254 domain-containing protein</fullName>
    </recommendedName>
</protein>
<dbReference type="AlphaFoldDB" id="D9QG14"/>
<accession>D9QG14</accession>
<dbReference type="OrthoDB" id="2955631at2"/>
<dbReference type="Proteomes" id="UP000002696">
    <property type="component" value="Chromosome"/>
</dbReference>
<dbReference type="STRING" id="633149.Bresu_3250"/>
<evidence type="ECO:0008006" key="4">
    <source>
        <dbReference type="Google" id="ProtNLM"/>
    </source>
</evidence>
<proteinExistence type="predicted"/>
<keyword evidence="1" id="KW-0812">Transmembrane</keyword>
<keyword evidence="1" id="KW-1133">Transmembrane helix</keyword>
<feature type="transmembrane region" description="Helical" evidence="1">
    <location>
        <begin position="60"/>
        <end position="82"/>
    </location>
</feature>
<dbReference type="EMBL" id="CP002102">
    <property type="protein sequence ID" value="ADL02556.1"/>
    <property type="molecule type" value="Genomic_DNA"/>
</dbReference>
<feature type="transmembrane region" description="Helical" evidence="1">
    <location>
        <begin position="21"/>
        <end position="40"/>
    </location>
</feature>
<dbReference type="BioCyc" id="BSUB633149:G1GM8-3265-MONOMER"/>
<feature type="transmembrane region" description="Helical" evidence="1">
    <location>
        <begin position="132"/>
        <end position="151"/>
    </location>
</feature>